<keyword evidence="2" id="KW-0472">Membrane</keyword>
<dbReference type="EMBL" id="MFJR01000003">
    <property type="protein sequence ID" value="OGG27356.1"/>
    <property type="molecule type" value="Genomic_DNA"/>
</dbReference>
<reference evidence="3 4" key="1">
    <citation type="journal article" date="2016" name="Nat. Commun.">
        <title>Thousands of microbial genomes shed light on interconnected biogeochemical processes in an aquifer system.</title>
        <authorList>
            <person name="Anantharaman K."/>
            <person name="Brown C.T."/>
            <person name="Hug L.A."/>
            <person name="Sharon I."/>
            <person name="Castelle C.J."/>
            <person name="Probst A.J."/>
            <person name="Thomas B.C."/>
            <person name="Singh A."/>
            <person name="Wilkins M.J."/>
            <person name="Karaoz U."/>
            <person name="Brodie E.L."/>
            <person name="Williams K.H."/>
            <person name="Hubbard S.S."/>
            <person name="Banfield J.F."/>
        </authorList>
    </citation>
    <scope>NUCLEOTIDE SEQUENCE [LARGE SCALE GENOMIC DNA]</scope>
</reference>
<gene>
    <name evidence="3" type="ORF">A2960_00115</name>
</gene>
<evidence type="ECO:0000256" key="1">
    <source>
        <dbReference type="SAM" id="MobiDB-lite"/>
    </source>
</evidence>
<organism evidence="3 4">
    <name type="scientific">Candidatus Gottesmanbacteria bacterium RIFCSPLOWO2_01_FULL_39_12b</name>
    <dbReference type="NCBI Taxonomy" id="1798388"/>
    <lineage>
        <taxon>Bacteria</taxon>
        <taxon>Candidatus Gottesmaniibacteriota</taxon>
    </lineage>
</organism>
<keyword evidence="2" id="KW-1133">Transmembrane helix</keyword>
<comment type="caution">
    <text evidence="3">The sequence shown here is derived from an EMBL/GenBank/DDBJ whole genome shotgun (WGS) entry which is preliminary data.</text>
</comment>
<name>A0A1F6ARN6_9BACT</name>
<sequence>MSKKTLSILFLVAAVTIAIIGGAYFMGAGKKEEIVSTPTIQPNPTPTEELTTWIDQAEFSFMYPKNLKLNPHEEDIQNYSHVELTSPEHNGSLIVWTKDTNAVGIDDWVKKEKITGAIDSELGNESAKKIIGNNQPKKITISTIYGGYLYQIDVTLEDQDYWSKVFDTVSSTFKFINTPKSDSTNNNSFSQNQSENNAPQNESIEEEIIE</sequence>
<evidence type="ECO:0000313" key="4">
    <source>
        <dbReference type="Proteomes" id="UP000176609"/>
    </source>
</evidence>
<proteinExistence type="predicted"/>
<keyword evidence="2" id="KW-0812">Transmembrane</keyword>
<evidence type="ECO:0000313" key="3">
    <source>
        <dbReference type="EMBL" id="OGG27356.1"/>
    </source>
</evidence>
<protein>
    <submittedName>
        <fullName evidence="3">Uncharacterized protein</fullName>
    </submittedName>
</protein>
<accession>A0A1F6ARN6</accession>
<dbReference type="Proteomes" id="UP000176609">
    <property type="component" value="Unassembled WGS sequence"/>
</dbReference>
<feature type="compositionally biased region" description="Low complexity" evidence="1">
    <location>
        <begin position="181"/>
        <end position="197"/>
    </location>
</feature>
<evidence type="ECO:0000256" key="2">
    <source>
        <dbReference type="SAM" id="Phobius"/>
    </source>
</evidence>
<feature type="transmembrane region" description="Helical" evidence="2">
    <location>
        <begin position="6"/>
        <end position="26"/>
    </location>
</feature>
<dbReference type="AlphaFoldDB" id="A0A1F6ARN6"/>
<feature type="region of interest" description="Disordered" evidence="1">
    <location>
        <begin position="180"/>
        <end position="210"/>
    </location>
</feature>